<protein>
    <recommendedName>
        <fullName evidence="5">Tripartite tricarboxylate transporter TctB family protein</fullName>
    </recommendedName>
</protein>
<sequence>MANRAQRRAAARMKDEETKGVSSQRKFDNQADRVARTKNGEWRPSRVDKPVEEPASSQDDVNLTIARKRTPREWAKFFSWLFIVVSAVAFLIVMWIPRLPLAAIVAVTVVFVIGVVSLFFVRSDHDRNPYVDENGTAV</sequence>
<keyword evidence="2" id="KW-0472">Membrane</keyword>
<dbReference type="AlphaFoldDB" id="A0A261FAN8"/>
<keyword evidence="2" id="KW-0812">Transmembrane</keyword>
<evidence type="ECO:0000256" key="1">
    <source>
        <dbReference type="SAM" id="MobiDB-lite"/>
    </source>
</evidence>
<evidence type="ECO:0000313" key="3">
    <source>
        <dbReference type="EMBL" id="OZG55976.1"/>
    </source>
</evidence>
<dbReference type="RefSeq" id="WP_094689557.1">
    <property type="nucleotide sequence ID" value="NZ_JACBYZ010000001.1"/>
</dbReference>
<feature type="compositionally biased region" description="Basic residues" evidence="1">
    <location>
        <begin position="1"/>
        <end position="11"/>
    </location>
</feature>
<dbReference type="Proteomes" id="UP000228976">
    <property type="component" value="Unassembled WGS sequence"/>
</dbReference>
<feature type="region of interest" description="Disordered" evidence="1">
    <location>
        <begin position="1"/>
        <end position="59"/>
    </location>
</feature>
<keyword evidence="2" id="KW-1133">Transmembrane helix</keyword>
<feature type="transmembrane region" description="Helical" evidence="2">
    <location>
        <begin position="77"/>
        <end position="96"/>
    </location>
</feature>
<evidence type="ECO:0000313" key="4">
    <source>
        <dbReference type="Proteomes" id="UP000228976"/>
    </source>
</evidence>
<dbReference type="EMBL" id="MWWU01000002">
    <property type="protein sequence ID" value="OZG55976.1"/>
    <property type="molecule type" value="Genomic_DNA"/>
</dbReference>
<dbReference type="OrthoDB" id="3242741at2"/>
<name>A0A261FAN8_9BIFI</name>
<proteinExistence type="predicted"/>
<feature type="compositionally biased region" description="Basic and acidic residues" evidence="1">
    <location>
        <begin position="12"/>
        <end position="52"/>
    </location>
</feature>
<accession>A0A261FAN8</accession>
<reference evidence="3 4" key="1">
    <citation type="journal article" date="2017" name="BMC Genomics">
        <title>Comparative genomic and phylogenomic analyses of the Bifidobacteriaceae family.</title>
        <authorList>
            <person name="Lugli G.A."/>
            <person name="Milani C."/>
            <person name="Turroni F."/>
            <person name="Duranti S."/>
            <person name="Mancabelli L."/>
            <person name="Mangifesta M."/>
            <person name="Ferrario C."/>
            <person name="Modesto M."/>
            <person name="Mattarelli P."/>
            <person name="Jiri K."/>
            <person name="van Sinderen D."/>
            <person name="Ventura M."/>
        </authorList>
    </citation>
    <scope>NUCLEOTIDE SEQUENCE [LARGE SCALE GENOMIC DNA]</scope>
    <source>
        <strain evidence="3 4">LMG 21773</strain>
    </source>
</reference>
<organism evidence="3 4">
    <name type="scientific">Aeriscardovia aeriphila</name>
    <dbReference type="NCBI Taxonomy" id="218139"/>
    <lineage>
        <taxon>Bacteria</taxon>
        <taxon>Bacillati</taxon>
        <taxon>Actinomycetota</taxon>
        <taxon>Actinomycetes</taxon>
        <taxon>Bifidobacteriales</taxon>
        <taxon>Bifidobacteriaceae</taxon>
        <taxon>Aeriscardovia</taxon>
    </lineage>
</organism>
<comment type="caution">
    <text evidence="3">The sequence shown here is derived from an EMBL/GenBank/DDBJ whole genome shotgun (WGS) entry which is preliminary data.</text>
</comment>
<evidence type="ECO:0000256" key="2">
    <source>
        <dbReference type="SAM" id="Phobius"/>
    </source>
</evidence>
<feature type="transmembrane region" description="Helical" evidence="2">
    <location>
        <begin position="102"/>
        <end position="121"/>
    </location>
</feature>
<evidence type="ECO:0008006" key="5">
    <source>
        <dbReference type="Google" id="ProtNLM"/>
    </source>
</evidence>
<gene>
    <name evidence="3" type="ORF">AEAE_0464</name>
</gene>
<keyword evidence="4" id="KW-1185">Reference proteome</keyword>